<dbReference type="NCBIfam" id="NF004363">
    <property type="entry name" value="PRK05738.2-4"/>
    <property type="match status" value="1"/>
</dbReference>
<dbReference type="PROSITE" id="PS00050">
    <property type="entry name" value="RIBOSOMAL_L23"/>
    <property type="match status" value="1"/>
</dbReference>
<keyword evidence="5 6" id="KW-0687">Ribonucleoprotein</keyword>
<evidence type="ECO:0000256" key="3">
    <source>
        <dbReference type="ARBA" id="ARBA00022884"/>
    </source>
</evidence>
<keyword evidence="3 6" id="KW-0694">RNA-binding</keyword>
<evidence type="ECO:0000313" key="11">
    <source>
        <dbReference type="Proteomes" id="UP000606991"/>
    </source>
</evidence>
<evidence type="ECO:0000256" key="4">
    <source>
        <dbReference type="ARBA" id="ARBA00022980"/>
    </source>
</evidence>
<reference evidence="8 11" key="3">
    <citation type="submission" date="2020-10" db="EMBL/GenBank/DDBJ databases">
        <title>Ca. Dormibacterota MAGs.</title>
        <authorList>
            <person name="Montgomery K."/>
        </authorList>
    </citation>
    <scope>NUCLEOTIDE SEQUENCE [LARGE SCALE GENOMIC DNA]</scope>
    <source>
        <strain evidence="8">SC8812_S17_18</strain>
    </source>
</reference>
<evidence type="ECO:0000256" key="6">
    <source>
        <dbReference type="HAMAP-Rule" id="MF_01369"/>
    </source>
</evidence>
<dbReference type="InterPro" id="IPR012678">
    <property type="entry name" value="Ribosomal_uL23/eL15/eS24_sf"/>
</dbReference>
<keyword evidence="2 6" id="KW-0699">rRNA-binding</keyword>
<dbReference type="GO" id="GO:0006412">
    <property type="term" value="P:translation"/>
    <property type="evidence" value="ECO:0007669"/>
    <property type="project" value="UniProtKB-UniRule"/>
</dbReference>
<comment type="function">
    <text evidence="6">One of the early assembly proteins it binds 23S rRNA. One of the proteins that surrounds the polypeptide exit tunnel on the outside of the ribosome. Forms the main docking site for trigger factor binding to the ribosome.</text>
</comment>
<dbReference type="InterPro" id="IPR001014">
    <property type="entry name" value="Ribosomal_uL23_CS"/>
</dbReference>
<sequence length="106" mass="11515">MSVGRTSEQAVIGPVVSEKSYGAMAAGRYAFRCAPWATKIDIGRAVEELFAAQKITVTKVNTINVHGKMRRRSRGRARVVGKSPDWKKAVVTLAPGQRIDGLFEGV</sequence>
<dbReference type="GO" id="GO:1990904">
    <property type="term" value="C:ribonucleoprotein complex"/>
    <property type="evidence" value="ECO:0007669"/>
    <property type="project" value="UniProtKB-KW"/>
</dbReference>
<gene>
    <name evidence="6 9" type="primary">rplW</name>
    <name evidence="9" type="ORF">DLM65_06755</name>
    <name evidence="8" type="ORF">JF886_13740</name>
</gene>
<dbReference type="Proteomes" id="UP000248724">
    <property type="component" value="Unassembled WGS sequence"/>
</dbReference>
<evidence type="ECO:0000313" key="8">
    <source>
        <dbReference type="EMBL" id="MBJ7595892.1"/>
    </source>
</evidence>
<organism evidence="9 10">
    <name type="scientific">Candidatus Aeolococcus gillhamiae</name>
    <dbReference type="NCBI Taxonomy" id="3127015"/>
    <lineage>
        <taxon>Bacteria</taxon>
        <taxon>Bacillati</taxon>
        <taxon>Candidatus Dormiibacterota</taxon>
        <taxon>Candidatus Dormibacteria</taxon>
        <taxon>Candidatus Aeolococcales</taxon>
        <taxon>Candidatus Aeolococcaceae</taxon>
        <taxon>Candidatus Aeolococcus</taxon>
    </lineage>
</organism>
<comment type="subunit">
    <text evidence="6">Part of the 50S ribosomal subunit. Contacts protein L29, and trigger factor when it is bound to the ribosome.</text>
</comment>
<evidence type="ECO:0000313" key="10">
    <source>
        <dbReference type="Proteomes" id="UP000248724"/>
    </source>
</evidence>
<reference evidence="9 10" key="1">
    <citation type="journal article" date="2017" name="Nature">
        <title>Atmospheric trace gases support primary production in Antarctic desert surface soil.</title>
        <authorList>
            <person name="Ji M."/>
            <person name="Greening C."/>
            <person name="Vanwonterghem I."/>
            <person name="Carere C.R."/>
            <person name="Bay S.K."/>
            <person name="Steen J.A."/>
            <person name="Montgomery K."/>
            <person name="Lines T."/>
            <person name="Beardall J."/>
            <person name="van Dorst J."/>
            <person name="Snape I."/>
            <person name="Stott M.B."/>
            <person name="Hugenholtz P."/>
            <person name="Ferrari B.C."/>
        </authorList>
    </citation>
    <scope>NUCLEOTIDE SEQUENCE [LARGE SCALE GENOMIC DNA]</scope>
    <source>
        <strain evidence="9">RRmetagenome_bin12</strain>
    </source>
</reference>
<accession>A0A2W5Z6Z3</accession>
<dbReference type="EMBL" id="JAEKNS010000138">
    <property type="protein sequence ID" value="MBJ7595892.1"/>
    <property type="molecule type" value="Genomic_DNA"/>
</dbReference>
<dbReference type="Gene3D" id="3.30.70.330">
    <property type="match status" value="1"/>
</dbReference>
<dbReference type="Pfam" id="PF00276">
    <property type="entry name" value="Ribosomal_L23"/>
    <property type="match status" value="1"/>
</dbReference>
<dbReference type="AlphaFoldDB" id="A0A2W5Z6Z3"/>
<dbReference type="HAMAP" id="MF_01369_B">
    <property type="entry name" value="Ribosomal_uL23_B"/>
    <property type="match status" value="1"/>
</dbReference>
<dbReference type="Proteomes" id="UP000606991">
    <property type="component" value="Unassembled WGS sequence"/>
</dbReference>
<dbReference type="RefSeq" id="WP_337313428.1">
    <property type="nucleotide sequence ID" value="NZ_JAEKNS010000138.1"/>
</dbReference>
<reference evidence="9" key="2">
    <citation type="submission" date="2018-05" db="EMBL/GenBank/DDBJ databases">
        <authorList>
            <person name="Ferrari B."/>
        </authorList>
    </citation>
    <scope>NUCLEOTIDE SEQUENCE</scope>
    <source>
        <strain evidence="9">RRmetagenome_bin12</strain>
    </source>
</reference>
<comment type="similarity">
    <text evidence="1 6 7">Belongs to the universal ribosomal protein uL23 family.</text>
</comment>
<comment type="caution">
    <text evidence="9">The sequence shown here is derived from an EMBL/GenBank/DDBJ whole genome shotgun (WGS) entry which is preliminary data.</text>
</comment>
<keyword evidence="4 6" id="KW-0689">Ribosomal protein</keyword>
<evidence type="ECO:0000256" key="5">
    <source>
        <dbReference type="ARBA" id="ARBA00023274"/>
    </source>
</evidence>
<dbReference type="EMBL" id="QHBU01000123">
    <property type="protein sequence ID" value="PZR81129.1"/>
    <property type="molecule type" value="Genomic_DNA"/>
</dbReference>
<dbReference type="InterPro" id="IPR013025">
    <property type="entry name" value="Ribosomal_uL23-like"/>
</dbReference>
<protein>
    <recommendedName>
        <fullName evidence="6">Large ribosomal subunit protein uL23</fullName>
    </recommendedName>
</protein>
<dbReference type="InterPro" id="IPR012677">
    <property type="entry name" value="Nucleotide-bd_a/b_plait_sf"/>
</dbReference>
<evidence type="ECO:0000256" key="2">
    <source>
        <dbReference type="ARBA" id="ARBA00022730"/>
    </source>
</evidence>
<proteinExistence type="inferred from homology"/>
<dbReference type="GO" id="GO:0005840">
    <property type="term" value="C:ribosome"/>
    <property type="evidence" value="ECO:0007669"/>
    <property type="project" value="UniProtKB-KW"/>
</dbReference>
<evidence type="ECO:0000256" key="7">
    <source>
        <dbReference type="RuleBase" id="RU003934"/>
    </source>
</evidence>
<name>A0A2W5Z6Z3_9BACT</name>
<dbReference type="GO" id="GO:0003735">
    <property type="term" value="F:structural constituent of ribosome"/>
    <property type="evidence" value="ECO:0007669"/>
    <property type="project" value="InterPro"/>
</dbReference>
<evidence type="ECO:0000313" key="9">
    <source>
        <dbReference type="EMBL" id="PZR81129.1"/>
    </source>
</evidence>
<evidence type="ECO:0000256" key="1">
    <source>
        <dbReference type="ARBA" id="ARBA00006700"/>
    </source>
</evidence>
<dbReference type="GO" id="GO:0019843">
    <property type="term" value="F:rRNA binding"/>
    <property type="evidence" value="ECO:0007669"/>
    <property type="project" value="UniProtKB-UniRule"/>
</dbReference>
<accession>A0A934K247</accession>
<dbReference type="SUPFAM" id="SSF54189">
    <property type="entry name" value="Ribosomal proteins S24e, L23 and L15e"/>
    <property type="match status" value="1"/>
</dbReference>